<organism evidence="6 7">
    <name type="scientific">Aquicoccus porphyridii</name>
    <dbReference type="NCBI Taxonomy" id="1852029"/>
    <lineage>
        <taxon>Bacteria</taxon>
        <taxon>Pseudomonadati</taxon>
        <taxon>Pseudomonadota</taxon>
        <taxon>Alphaproteobacteria</taxon>
        <taxon>Rhodobacterales</taxon>
        <taxon>Paracoccaceae</taxon>
        <taxon>Aquicoccus</taxon>
    </lineage>
</organism>
<keyword evidence="4 5" id="KW-0472">Membrane</keyword>
<sequence>MSLRMRIVLGQGIGLALAIVLLWIPLSRSAPFMPLNTVLITAFLPGGLVALVMVGVLALRRLRDTDVITGGALRPGSPAEIDQRVLSNTVEQLVIALALWPFVALTLGGLVVIWMGVGFALARLVYWLGYHLSPLVKSAGFGAGFYPTVLATLWAVIQWAT</sequence>
<feature type="transmembrane region" description="Helical" evidence="5">
    <location>
        <begin position="7"/>
        <end position="26"/>
    </location>
</feature>
<proteinExistence type="predicted"/>
<accession>A0A5A9ZU89</accession>
<evidence type="ECO:0000256" key="5">
    <source>
        <dbReference type="SAM" id="Phobius"/>
    </source>
</evidence>
<keyword evidence="7" id="KW-1185">Reference proteome</keyword>
<reference evidence="6 7" key="1">
    <citation type="submission" date="2019-07" db="EMBL/GenBank/DDBJ databases">
        <title>Aquicoccus porphyridii gen. nov., sp. nov., isolated from a small marine red alga, Porphyridium marinum.</title>
        <authorList>
            <person name="Liu L."/>
        </authorList>
    </citation>
    <scope>NUCLEOTIDE SEQUENCE [LARGE SCALE GENOMIC DNA]</scope>
    <source>
        <strain evidence="6 7">L1 8-17</strain>
    </source>
</reference>
<evidence type="ECO:0000256" key="3">
    <source>
        <dbReference type="ARBA" id="ARBA00022989"/>
    </source>
</evidence>
<feature type="transmembrane region" description="Helical" evidence="5">
    <location>
        <begin position="93"/>
        <end position="126"/>
    </location>
</feature>
<feature type="transmembrane region" description="Helical" evidence="5">
    <location>
        <begin position="38"/>
        <end position="59"/>
    </location>
</feature>
<feature type="transmembrane region" description="Helical" evidence="5">
    <location>
        <begin position="138"/>
        <end position="157"/>
    </location>
</feature>
<name>A0A5A9ZU89_9RHOB</name>
<evidence type="ECO:0000256" key="4">
    <source>
        <dbReference type="ARBA" id="ARBA00023136"/>
    </source>
</evidence>
<evidence type="ECO:0000313" key="6">
    <source>
        <dbReference type="EMBL" id="KAA0920777.1"/>
    </source>
</evidence>
<dbReference type="GO" id="GO:0016020">
    <property type="term" value="C:membrane"/>
    <property type="evidence" value="ECO:0007669"/>
    <property type="project" value="UniProtKB-SubCell"/>
</dbReference>
<comment type="subcellular location">
    <subcellularLocation>
        <location evidence="1">Membrane</location>
    </subcellularLocation>
</comment>
<dbReference type="SUPFAM" id="SSF161084">
    <property type="entry name" value="MAPEG domain-like"/>
    <property type="match status" value="1"/>
</dbReference>
<keyword evidence="2 5" id="KW-0812">Transmembrane</keyword>
<dbReference type="InterPro" id="IPR023352">
    <property type="entry name" value="MAPEG-like_dom_sf"/>
</dbReference>
<dbReference type="Gene3D" id="1.20.120.550">
    <property type="entry name" value="Membrane associated eicosanoid/glutathione metabolism-like domain"/>
    <property type="match status" value="1"/>
</dbReference>
<evidence type="ECO:0000256" key="2">
    <source>
        <dbReference type="ARBA" id="ARBA00022692"/>
    </source>
</evidence>
<dbReference type="AlphaFoldDB" id="A0A5A9ZU89"/>
<dbReference type="InterPro" id="IPR001129">
    <property type="entry name" value="Membr-assoc_MAPEG"/>
</dbReference>
<evidence type="ECO:0000313" key="7">
    <source>
        <dbReference type="Proteomes" id="UP000325291"/>
    </source>
</evidence>
<dbReference type="RefSeq" id="WP_111362195.1">
    <property type="nucleotide sequence ID" value="NZ_VINQ01000001.1"/>
</dbReference>
<keyword evidence="3 5" id="KW-1133">Transmembrane helix</keyword>
<gene>
    <name evidence="6" type="ORF">FLO80_00965</name>
</gene>
<protein>
    <submittedName>
        <fullName evidence="6">MAPEG family protein</fullName>
    </submittedName>
</protein>
<comment type="caution">
    <text evidence="6">The sequence shown here is derived from an EMBL/GenBank/DDBJ whole genome shotgun (WGS) entry which is preliminary data.</text>
</comment>
<evidence type="ECO:0000256" key="1">
    <source>
        <dbReference type="ARBA" id="ARBA00004370"/>
    </source>
</evidence>
<dbReference type="Proteomes" id="UP000325291">
    <property type="component" value="Unassembled WGS sequence"/>
</dbReference>
<dbReference type="EMBL" id="VINQ01000001">
    <property type="protein sequence ID" value="KAA0920777.1"/>
    <property type="molecule type" value="Genomic_DNA"/>
</dbReference>
<dbReference type="Pfam" id="PF01124">
    <property type="entry name" value="MAPEG"/>
    <property type="match status" value="1"/>
</dbReference>